<comment type="similarity">
    <text evidence="2 9">Belongs to the CN hydrolase family. Apolipoprotein N-acyltransferase subfamily.</text>
</comment>
<evidence type="ECO:0000313" key="12">
    <source>
        <dbReference type="Proteomes" id="UP000058074"/>
    </source>
</evidence>
<dbReference type="Gene3D" id="3.60.110.10">
    <property type="entry name" value="Carbon-nitrogen hydrolase"/>
    <property type="match status" value="1"/>
</dbReference>
<dbReference type="SUPFAM" id="SSF56317">
    <property type="entry name" value="Carbon-nitrogen hydrolase"/>
    <property type="match status" value="1"/>
</dbReference>
<feature type="transmembrane region" description="Helical" evidence="9">
    <location>
        <begin position="499"/>
        <end position="522"/>
    </location>
</feature>
<sequence>MTATSSRIAAFADRWPKLVALLLGAVSATGFAPLSFWPLTLLAVAGWMALVARAPRGRRAFGTGWAFGVGHFALGLNWIATAFTYQAAMPAWLGWVAVVLLSLYLAVYPAIAAWGAWMIRPKADTHFAAPSYLLAFAALWALTEWLRSWIFTGFAWNPLGVVAVPHVAAPARWIGTYGMSALVCLLAAVLILAWFRRSVAAAALFGGLLALWGTAFLAQAGADAAVRSKGAKRTPITVVQPNVGQQDKWEGSKADANFAKLARLTAPRDERPRLILWPEAAIPDYLETGYPSYYYDRAPAAARGRLTNLMNPGDLMLLGALKLEFNKTGDAVGARNAVMTVHADGTLGPRYDKAHLVPYGEYLPMRPILSAIGLSRLAPGDIDFWPGPGPHTLDLGAFGRAGLQICYEIIFSGQVVDRAHRPDFLFNPSNDAWFGAWGPPQHLAQARLRAIEEGLPVVRATPTGISAVIDADGHILASIPMHTPGRIDTTLPPPHAPTLFARFGNVLPVGFALLLLAAAIAFRRRGR</sequence>
<comment type="subcellular location">
    <subcellularLocation>
        <location evidence="1 9">Cell membrane</location>
        <topology evidence="1 9">Multi-pass membrane protein</topology>
    </subcellularLocation>
</comment>
<comment type="pathway">
    <text evidence="9">Protein modification; lipoprotein biosynthesis (N-acyl transfer).</text>
</comment>
<dbReference type="NCBIfam" id="TIGR00546">
    <property type="entry name" value="lnt"/>
    <property type="match status" value="1"/>
</dbReference>
<evidence type="ECO:0000256" key="2">
    <source>
        <dbReference type="ARBA" id="ARBA00010065"/>
    </source>
</evidence>
<dbReference type="RefSeq" id="WP_234715716.1">
    <property type="nucleotide sequence ID" value="NZ_CP012700.1"/>
</dbReference>
<dbReference type="GO" id="GO:0042158">
    <property type="term" value="P:lipoprotein biosynthetic process"/>
    <property type="evidence" value="ECO:0007669"/>
    <property type="project" value="UniProtKB-UniRule"/>
</dbReference>
<feature type="transmembrane region" description="Helical" evidence="9">
    <location>
        <begin position="92"/>
        <end position="119"/>
    </location>
</feature>
<dbReference type="GO" id="GO:0005886">
    <property type="term" value="C:plasma membrane"/>
    <property type="evidence" value="ECO:0007669"/>
    <property type="project" value="UniProtKB-SubCell"/>
</dbReference>
<dbReference type="CDD" id="cd07571">
    <property type="entry name" value="ALP_N-acyl_transferase"/>
    <property type="match status" value="1"/>
</dbReference>
<evidence type="ECO:0000256" key="4">
    <source>
        <dbReference type="ARBA" id="ARBA00022679"/>
    </source>
</evidence>
<name>A0A0N7GRZ7_SPHMC</name>
<protein>
    <recommendedName>
        <fullName evidence="9">Apolipoprotein N-acyltransferase</fullName>
        <shortName evidence="9">ALP N-acyltransferase</shortName>
        <ecNumber evidence="9">2.3.1.269</ecNumber>
    </recommendedName>
</protein>
<keyword evidence="8 9" id="KW-0012">Acyltransferase</keyword>
<evidence type="ECO:0000256" key="7">
    <source>
        <dbReference type="ARBA" id="ARBA00023136"/>
    </source>
</evidence>
<keyword evidence="7 9" id="KW-0472">Membrane</keyword>
<dbReference type="PROSITE" id="PS50263">
    <property type="entry name" value="CN_HYDROLASE"/>
    <property type="match status" value="1"/>
</dbReference>
<dbReference type="Pfam" id="PF20154">
    <property type="entry name" value="LNT_N"/>
    <property type="match status" value="1"/>
</dbReference>
<feature type="transmembrane region" description="Helical" evidence="9">
    <location>
        <begin position="202"/>
        <end position="222"/>
    </location>
</feature>
<gene>
    <name evidence="9" type="primary">lnt</name>
    <name evidence="11" type="ORF">AN936_02645</name>
</gene>
<evidence type="ECO:0000259" key="10">
    <source>
        <dbReference type="PROSITE" id="PS50263"/>
    </source>
</evidence>
<feature type="transmembrane region" description="Helical" evidence="9">
    <location>
        <begin position="174"/>
        <end position="195"/>
    </location>
</feature>
<evidence type="ECO:0000313" key="11">
    <source>
        <dbReference type="EMBL" id="ALH79307.1"/>
    </source>
</evidence>
<evidence type="ECO:0000256" key="5">
    <source>
        <dbReference type="ARBA" id="ARBA00022692"/>
    </source>
</evidence>
<evidence type="ECO:0000256" key="8">
    <source>
        <dbReference type="ARBA" id="ARBA00023315"/>
    </source>
</evidence>
<keyword evidence="3 9" id="KW-1003">Cell membrane</keyword>
<dbReference type="PANTHER" id="PTHR38686:SF1">
    <property type="entry name" value="APOLIPOPROTEIN N-ACYLTRANSFERASE"/>
    <property type="match status" value="1"/>
</dbReference>
<dbReference type="HAMAP" id="MF_01148">
    <property type="entry name" value="Lnt"/>
    <property type="match status" value="1"/>
</dbReference>
<dbReference type="UniPathway" id="UPA00666"/>
<feature type="transmembrane region" description="Helical" evidence="9">
    <location>
        <begin position="20"/>
        <end position="48"/>
    </location>
</feature>
<dbReference type="InterPro" id="IPR004563">
    <property type="entry name" value="Apolipo_AcylTrfase"/>
</dbReference>
<feature type="transmembrane region" description="Helical" evidence="9">
    <location>
        <begin position="60"/>
        <end position="80"/>
    </location>
</feature>
<evidence type="ECO:0000256" key="9">
    <source>
        <dbReference type="HAMAP-Rule" id="MF_01148"/>
    </source>
</evidence>
<dbReference type="KEGG" id="smag:AN936_02645"/>
<evidence type="ECO:0000256" key="6">
    <source>
        <dbReference type="ARBA" id="ARBA00022989"/>
    </source>
</evidence>
<dbReference type="InterPro" id="IPR045378">
    <property type="entry name" value="LNT_N"/>
</dbReference>
<comment type="catalytic activity">
    <reaction evidence="9">
        <text>N-terminal S-1,2-diacyl-sn-glyceryl-L-cysteinyl-[lipoprotein] + a glycerophospholipid = N-acyl-S-1,2-diacyl-sn-glyceryl-L-cysteinyl-[lipoprotein] + a 2-acyl-sn-glycero-3-phospholipid + H(+)</text>
        <dbReference type="Rhea" id="RHEA:48228"/>
        <dbReference type="Rhea" id="RHEA-COMP:14681"/>
        <dbReference type="Rhea" id="RHEA-COMP:14684"/>
        <dbReference type="ChEBI" id="CHEBI:15378"/>
        <dbReference type="ChEBI" id="CHEBI:136912"/>
        <dbReference type="ChEBI" id="CHEBI:140656"/>
        <dbReference type="ChEBI" id="CHEBI:140657"/>
        <dbReference type="ChEBI" id="CHEBI:140660"/>
        <dbReference type="EC" id="2.3.1.269"/>
    </reaction>
</comment>
<dbReference type="InterPro" id="IPR036526">
    <property type="entry name" value="C-N_Hydrolase_sf"/>
</dbReference>
<evidence type="ECO:0000256" key="3">
    <source>
        <dbReference type="ARBA" id="ARBA00022475"/>
    </source>
</evidence>
<keyword evidence="6 9" id="KW-1133">Transmembrane helix</keyword>
<proteinExistence type="inferred from homology"/>
<comment type="function">
    <text evidence="9">Catalyzes the phospholipid dependent N-acylation of the N-terminal cysteine of apolipoprotein, the last step in lipoprotein maturation.</text>
</comment>
<dbReference type="EMBL" id="CP012700">
    <property type="protein sequence ID" value="ALH79307.1"/>
    <property type="molecule type" value="Genomic_DNA"/>
</dbReference>
<reference evidence="11 12" key="1">
    <citation type="journal article" date="2015" name="Genome Announc.">
        <title>Complete Genome Sequence of Polypropylene Glycol- and Polyethylene Glycol-Degrading Sphingopyxis macrogoltabida Strain EY-1.</title>
        <authorList>
            <person name="Ohtsubo Y."/>
            <person name="Nagata Y."/>
            <person name="Numata M."/>
            <person name="Tsuchikane K."/>
            <person name="Hosoyama A."/>
            <person name="Yamazoe A."/>
            <person name="Tsuda M."/>
            <person name="Fujita N."/>
            <person name="Kawai F."/>
        </authorList>
    </citation>
    <scope>NUCLEOTIDE SEQUENCE [LARGE SCALE GENOMIC DNA]</scope>
    <source>
        <strain evidence="11 12">EY-1</strain>
    </source>
</reference>
<feature type="domain" description="CN hydrolase" evidence="10">
    <location>
        <begin position="239"/>
        <end position="493"/>
    </location>
</feature>
<dbReference type="InterPro" id="IPR003010">
    <property type="entry name" value="C-N_Hydrolase"/>
</dbReference>
<evidence type="ECO:0000256" key="1">
    <source>
        <dbReference type="ARBA" id="ARBA00004651"/>
    </source>
</evidence>
<dbReference type="EC" id="2.3.1.269" evidence="9"/>
<dbReference type="GO" id="GO:0016410">
    <property type="term" value="F:N-acyltransferase activity"/>
    <property type="evidence" value="ECO:0007669"/>
    <property type="project" value="UniProtKB-UniRule"/>
</dbReference>
<accession>A0A0N7GRZ7</accession>
<keyword evidence="5 9" id="KW-0812">Transmembrane</keyword>
<dbReference type="Proteomes" id="UP000058074">
    <property type="component" value="Chromosome"/>
</dbReference>
<feature type="transmembrane region" description="Helical" evidence="9">
    <location>
        <begin position="131"/>
        <end position="154"/>
    </location>
</feature>
<keyword evidence="4 9" id="KW-0808">Transferase</keyword>
<dbReference type="AlphaFoldDB" id="A0A0N7GRZ7"/>
<dbReference type="PANTHER" id="PTHR38686">
    <property type="entry name" value="APOLIPOPROTEIN N-ACYLTRANSFERASE"/>
    <property type="match status" value="1"/>
</dbReference>
<organism evidence="11 12">
    <name type="scientific">Sphingopyxis macrogoltabida</name>
    <name type="common">Sphingomonas macrogoltabidus</name>
    <dbReference type="NCBI Taxonomy" id="33050"/>
    <lineage>
        <taxon>Bacteria</taxon>
        <taxon>Pseudomonadati</taxon>
        <taxon>Pseudomonadota</taxon>
        <taxon>Alphaproteobacteria</taxon>
        <taxon>Sphingomonadales</taxon>
        <taxon>Sphingomonadaceae</taxon>
        <taxon>Sphingopyxis</taxon>
    </lineage>
</organism>
<dbReference type="Pfam" id="PF00795">
    <property type="entry name" value="CN_hydrolase"/>
    <property type="match status" value="1"/>
</dbReference>
<dbReference type="PATRIC" id="fig|33050.5.peg.552"/>